<evidence type="ECO:0000313" key="20">
    <source>
        <dbReference type="EMBL" id="RUP47147.1"/>
    </source>
</evidence>
<evidence type="ECO:0000256" key="6">
    <source>
        <dbReference type="ARBA" id="ARBA00008406"/>
    </source>
</evidence>
<evidence type="ECO:0000256" key="1">
    <source>
        <dbReference type="ARBA" id="ARBA00001805"/>
    </source>
</evidence>
<keyword evidence="14 19" id="KW-0472">Membrane</keyword>
<dbReference type="OrthoDB" id="6600518at2759"/>
<feature type="transmembrane region" description="Helical" evidence="19">
    <location>
        <begin position="186"/>
        <end position="205"/>
    </location>
</feature>
<dbReference type="InterPro" id="IPR033904">
    <property type="entry name" value="Trans_IPPS_HH"/>
</dbReference>
<evidence type="ECO:0000256" key="19">
    <source>
        <dbReference type="SAM" id="Phobius"/>
    </source>
</evidence>
<reference evidence="20 21" key="1">
    <citation type="journal article" date="2018" name="New Phytol.">
        <title>Phylogenomics of Endogonaceae and evolution of mycorrhizas within Mucoromycota.</title>
        <authorList>
            <person name="Chang Y."/>
            <person name="Desiro A."/>
            <person name="Na H."/>
            <person name="Sandor L."/>
            <person name="Lipzen A."/>
            <person name="Clum A."/>
            <person name="Barry K."/>
            <person name="Grigoriev I.V."/>
            <person name="Martin F.M."/>
            <person name="Stajich J.E."/>
            <person name="Smith M.E."/>
            <person name="Bonito G."/>
            <person name="Spatafora J.W."/>
        </authorList>
    </citation>
    <scope>NUCLEOTIDE SEQUENCE [LARGE SCALE GENOMIC DNA]</scope>
    <source>
        <strain evidence="20 21">GMNB39</strain>
    </source>
</reference>
<evidence type="ECO:0000256" key="2">
    <source>
        <dbReference type="ARBA" id="ARBA00004141"/>
    </source>
</evidence>
<keyword evidence="16" id="KW-0511">Multifunctional enzyme</keyword>
<evidence type="ECO:0000313" key="21">
    <source>
        <dbReference type="Proteomes" id="UP000268093"/>
    </source>
</evidence>
<evidence type="ECO:0000256" key="5">
    <source>
        <dbReference type="ARBA" id="ARBA00008247"/>
    </source>
</evidence>
<comment type="similarity">
    <text evidence="6">In the C-terminal section; belongs to the phytoene/squalene synthase family.</text>
</comment>
<feature type="transmembrane region" description="Helical" evidence="19">
    <location>
        <begin position="159"/>
        <end position="180"/>
    </location>
</feature>
<dbReference type="EMBL" id="RBNI01004911">
    <property type="protein sequence ID" value="RUP47147.1"/>
    <property type="molecule type" value="Genomic_DNA"/>
</dbReference>
<evidence type="ECO:0000256" key="16">
    <source>
        <dbReference type="ARBA" id="ARBA00023268"/>
    </source>
</evidence>
<comment type="pathway">
    <text evidence="3">Carotenoid biosynthesis; beta-carotene biosynthesis.</text>
</comment>
<comment type="catalytic activity">
    <reaction evidence="17">
        <text>gamma-carotene = all-trans-beta-carotene</text>
        <dbReference type="Rhea" id="RHEA:32239"/>
        <dbReference type="ChEBI" id="CHEBI:17579"/>
        <dbReference type="ChEBI" id="CHEBI:27740"/>
        <dbReference type="EC" id="5.5.1.19"/>
    </reaction>
</comment>
<evidence type="ECO:0000256" key="15">
    <source>
        <dbReference type="ARBA" id="ARBA00023235"/>
    </source>
</evidence>
<evidence type="ECO:0000256" key="3">
    <source>
        <dbReference type="ARBA" id="ARBA00005089"/>
    </source>
</evidence>
<proteinExistence type="inferred from homology"/>
<dbReference type="GO" id="GO:0045436">
    <property type="term" value="F:lycopene beta cyclase activity"/>
    <property type="evidence" value="ECO:0007669"/>
    <property type="project" value="UniProtKB-ARBA"/>
</dbReference>
<feature type="transmembrane region" description="Helical" evidence="19">
    <location>
        <begin position="217"/>
        <end position="236"/>
    </location>
</feature>
<keyword evidence="21" id="KW-1185">Reference proteome</keyword>
<comment type="catalytic activity">
    <reaction evidence="18">
        <text>all-trans-lycopene = gamma-carotene</text>
        <dbReference type="Rhea" id="RHEA:32219"/>
        <dbReference type="ChEBI" id="CHEBI:15948"/>
        <dbReference type="ChEBI" id="CHEBI:27740"/>
        <dbReference type="EC" id="5.5.1.19"/>
    </reaction>
</comment>
<feature type="transmembrane region" description="Helical" evidence="19">
    <location>
        <begin position="45"/>
        <end position="67"/>
    </location>
</feature>
<dbReference type="SUPFAM" id="SSF48576">
    <property type="entry name" value="Terpenoid synthases"/>
    <property type="match status" value="1"/>
</dbReference>
<name>A0A433D8E7_9FUNG</name>
<protein>
    <recommendedName>
        <fullName evidence="9">Bifunctional lycopene cyclase/phytoene synthase</fullName>
        <ecNumber evidence="8">2.5.1.32</ecNumber>
        <ecNumber evidence="7">5.5.1.19</ecNumber>
    </recommendedName>
</protein>
<keyword evidence="13 19" id="KW-1133">Transmembrane helix</keyword>
<evidence type="ECO:0000256" key="13">
    <source>
        <dbReference type="ARBA" id="ARBA00022989"/>
    </source>
</evidence>
<comment type="caution">
    <text evidence="20">The sequence shown here is derived from an EMBL/GenBank/DDBJ whole genome shotgun (WGS) entry which is preliminary data.</text>
</comment>
<dbReference type="PANTHER" id="PTHR31480">
    <property type="entry name" value="BIFUNCTIONAL LYCOPENE CYCLASE/PHYTOENE SYNTHASE"/>
    <property type="match status" value="1"/>
</dbReference>
<dbReference type="InterPro" id="IPR017825">
    <property type="entry name" value="Lycopene_cyclase_dom"/>
</dbReference>
<dbReference type="CDD" id="cd00683">
    <property type="entry name" value="Trans_IPPS_HH"/>
    <property type="match status" value="1"/>
</dbReference>
<sequence>MEKASRTNGLAQQREPTLALLSFKPSRIHSGSSRDSPVPKLKIKMLTYIEVHIYYTLPVIFLALLLYRPFYTKSDTFKLVFLSTVALVTASPWDNYIVYHKAWWYCPNCVLFVIGYVPIEEYMFFVIMTVMTTIFTGMVMRWDLPTLHLKIKSPLQSTLIRYVPIAGFASAAVWGWFNAIPKTQTFYGGCILWYTMPVLGLLWWGAGNYIVSRFVPFAISIIVPTIYLCWVDIVALRAGTWHINEATSTGIFVIDVLPLEEFGFFFLVNCVLVFACCAIDKTDAIMNTFPQIVISCKYHKPQDVSNLPQMEYFAVLVRAFAITESNLPQDPINDLVTSLHVLSEASKSFNTASAVFSPNIRQDLGILYAFCRVTDDMADNAETHEKRREALAIIRRFVDELFSTASSKKPPTKLQDPTLPPRINWPYYASKLPAESLAAFRAISRIAHYMPSGPFYELIAGYQWDLDATVVKNENDLLKYSTYVASSVGELCVCVMMYKSGMGNWNGSEPRNEWVIERAREMGQVLQLVNISRDIITDSTTLGRCYVPLTYFSSADKDYASLTRERKPLSVGEDQLRGFAIRMLYLADNMSKSASEGIAYLPAEVQRGAKAAAEVYQGIGAVVRRTSGYQQRARMSMTGRAWIAFKCLYGSTDRVKVRSESKIRKTLVTGKGMIGKHA</sequence>
<dbReference type="EC" id="2.5.1.32" evidence="8"/>
<dbReference type="EC" id="5.5.1.19" evidence="7"/>
<dbReference type="UniPathway" id="UPA00799">
    <property type="reaction ID" value="UER00773"/>
</dbReference>
<dbReference type="GO" id="GO:0004311">
    <property type="term" value="F:geranylgeranyl diphosphate synthase activity"/>
    <property type="evidence" value="ECO:0007669"/>
    <property type="project" value="InterPro"/>
</dbReference>
<organism evidence="20 21">
    <name type="scientific">Jimgerdemannia flammicorona</name>
    <dbReference type="NCBI Taxonomy" id="994334"/>
    <lineage>
        <taxon>Eukaryota</taxon>
        <taxon>Fungi</taxon>
        <taxon>Fungi incertae sedis</taxon>
        <taxon>Mucoromycota</taxon>
        <taxon>Mucoromycotina</taxon>
        <taxon>Endogonomycetes</taxon>
        <taxon>Endogonales</taxon>
        <taxon>Endogonaceae</taxon>
        <taxon>Jimgerdemannia</taxon>
    </lineage>
</organism>
<keyword evidence="11 19" id="KW-0812">Transmembrane</keyword>
<dbReference type="Gene3D" id="1.10.600.10">
    <property type="entry name" value="Farnesyl Diphosphate Synthase"/>
    <property type="match status" value="1"/>
</dbReference>
<feature type="transmembrane region" description="Helical" evidence="19">
    <location>
        <begin position="122"/>
        <end position="139"/>
    </location>
</feature>
<keyword evidence="10" id="KW-0808">Transferase</keyword>
<dbReference type="GO" id="GO:0016117">
    <property type="term" value="P:carotenoid biosynthetic process"/>
    <property type="evidence" value="ECO:0007669"/>
    <property type="project" value="UniProtKB-KW"/>
</dbReference>
<evidence type="ECO:0000256" key="14">
    <source>
        <dbReference type="ARBA" id="ARBA00023136"/>
    </source>
</evidence>
<dbReference type="NCBIfam" id="TIGR03462">
    <property type="entry name" value="CarR_dom_SF"/>
    <property type="match status" value="2"/>
</dbReference>
<dbReference type="Proteomes" id="UP000268093">
    <property type="component" value="Unassembled WGS sequence"/>
</dbReference>
<keyword evidence="15" id="KW-0413">Isomerase</keyword>
<evidence type="ECO:0000256" key="7">
    <source>
        <dbReference type="ARBA" id="ARBA00012242"/>
    </source>
</evidence>
<feature type="transmembrane region" description="Helical" evidence="19">
    <location>
        <begin position="262"/>
        <end position="279"/>
    </location>
</feature>
<evidence type="ECO:0000256" key="10">
    <source>
        <dbReference type="ARBA" id="ARBA00022679"/>
    </source>
</evidence>
<evidence type="ECO:0000256" key="12">
    <source>
        <dbReference type="ARBA" id="ARBA00022746"/>
    </source>
</evidence>
<dbReference type="AlphaFoldDB" id="A0A433D8E7"/>
<comment type="catalytic activity">
    <reaction evidence="1">
        <text>2 (2E,6E,10E)-geranylgeranyl diphosphate = 15-cis-phytoene + 2 diphosphate</text>
        <dbReference type="Rhea" id="RHEA:34475"/>
        <dbReference type="ChEBI" id="CHEBI:27787"/>
        <dbReference type="ChEBI" id="CHEBI:33019"/>
        <dbReference type="ChEBI" id="CHEBI:58756"/>
        <dbReference type="EC" id="2.5.1.32"/>
    </reaction>
</comment>
<dbReference type="InterPro" id="IPR002060">
    <property type="entry name" value="Squ/phyt_synthse"/>
</dbReference>
<dbReference type="PROSITE" id="PS01045">
    <property type="entry name" value="SQUALEN_PHYTOEN_SYN_2"/>
    <property type="match status" value="1"/>
</dbReference>
<evidence type="ECO:0000256" key="11">
    <source>
        <dbReference type="ARBA" id="ARBA00022692"/>
    </source>
</evidence>
<comment type="pathway">
    <text evidence="4">Carotenoid biosynthesis; phytoene biosynthesis; all-trans-phytoene from geranylgeranyl diphosphate: step 1/1.</text>
</comment>
<dbReference type="GO" id="GO:0051996">
    <property type="term" value="F:squalene synthase [NAD(P)H] activity"/>
    <property type="evidence" value="ECO:0007669"/>
    <property type="project" value="InterPro"/>
</dbReference>
<comment type="subcellular location">
    <subcellularLocation>
        <location evidence="2">Membrane</location>
        <topology evidence="2">Multi-pass membrane protein</topology>
    </subcellularLocation>
</comment>
<dbReference type="InterPro" id="IPR008949">
    <property type="entry name" value="Isoprenoid_synthase_dom_sf"/>
</dbReference>
<dbReference type="GO" id="GO:0016020">
    <property type="term" value="C:membrane"/>
    <property type="evidence" value="ECO:0007669"/>
    <property type="project" value="UniProtKB-SubCell"/>
</dbReference>
<accession>A0A433D8E7</accession>
<dbReference type="InterPro" id="IPR044843">
    <property type="entry name" value="Trans_IPPS_bact-type"/>
</dbReference>
<dbReference type="UniPathway" id="UPA00802"/>
<evidence type="ECO:0000256" key="17">
    <source>
        <dbReference type="ARBA" id="ARBA00029313"/>
    </source>
</evidence>
<evidence type="ECO:0000256" key="8">
    <source>
        <dbReference type="ARBA" id="ARBA00012396"/>
    </source>
</evidence>
<dbReference type="SFLD" id="SFLDS00005">
    <property type="entry name" value="Isoprenoid_Synthase_Type_I"/>
    <property type="match status" value="1"/>
</dbReference>
<dbReference type="SFLD" id="SFLDG01212">
    <property type="entry name" value="Phytoene_synthase_like"/>
    <property type="match status" value="1"/>
</dbReference>
<comment type="similarity">
    <text evidence="5">In the N-terminal section; belongs to the lycopene beta-cyclase family.</text>
</comment>
<evidence type="ECO:0000256" key="9">
    <source>
        <dbReference type="ARBA" id="ARBA00018909"/>
    </source>
</evidence>
<evidence type="ECO:0000256" key="18">
    <source>
        <dbReference type="ARBA" id="ARBA00029335"/>
    </source>
</evidence>
<dbReference type="GO" id="GO:0016872">
    <property type="term" value="F:intramolecular lyase activity"/>
    <property type="evidence" value="ECO:0007669"/>
    <property type="project" value="InterPro"/>
</dbReference>
<gene>
    <name evidence="20" type="ORF">BC936DRAFT_146084</name>
</gene>
<evidence type="ECO:0000256" key="4">
    <source>
        <dbReference type="ARBA" id="ARBA00005172"/>
    </source>
</evidence>
<dbReference type="InterPro" id="IPR019845">
    <property type="entry name" value="Squalene/phytoene_synthase_CS"/>
</dbReference>
<dbReference type="SFLD" id="SFLDG01018">
    <property type="entry name" value="Squalene/Phytoene_Synthase_Lik"/>
    <property type="match status" value="1"/>
</dbReference>
<dbReference type="Pfam" id="PF00494">
    <property type="entry name" value="SQS_PSY"/>
    <property type="match status" value="1"/>
</dbReference>
<keyword evidence="12" id="KW-0125">Carotenoid biosynthesis</keyword>